<dbReference type="Proteomes" id="UP000827976">
    <property type="component" value="Chromosome 16"/>
</dbReference>
<proteinExistence type="predicted"/>
<organism evidence="1 2">
    <name type="scientific">Dioscorea alata</name>
    <name type="common">Purple yam</name>
    <dbReference type="NCBI Taxonomy" id="55571"/>
    <lineage>
        <taxon>Eukaryota</taxon>
        <taxon>Viridiplantae</taxon>
        <taxon>Streptophyta</taxon>
        <taxon>Embryophyta</taxon>
        <taxon>Tracheophyta</taxon>
        <taxon>Spermatophyta</taxon>
        <taxon>Magnoliopsida</taxon>
        <taxon>Liliopsida</taxon>
        <taxon>Dioscoreales</taxon>
        <taxon>Dioscoreaceae</taxon>
        <taxon>Dioscorea</taxon>
    </lineage>
</organism>
<gene>
    <name evidence="1" type="ORF">IHE45_16G076600</name>
</gene>
<keyword evidence="2" id="KW-1185">Reference proteome</keyword>
<accession>A0ACB7UIH7</accession>
<evidence type="ECO:0000313" key="1">
    <source>
        <dbReference type="EMBL" id="KAH7660094.1"/>
    </source>
</evidence>
<comment type="caution">
    <text evidence="1">The sequence shown here is derived from an EMBL/GenBank/DDBJ whole genome shotgun (WGS) entry which is preliminary data.</text>
</comment>
<reference evidence="2" key="1">
    <citation type="journal article" date="2022" name="Nat. Commun.">
        <title>Chromosome evolution and the genetic basis of agronomically important traits in greater yam.</title>
        <authorList>
            <person name="Bredeson J.V."/>
            <person name="Lyons J.B."/>
            <person name="Oniyinde I.O."/>
            <person name="Okereke N.R."/>
            <person name="Kolade O."/>
            <person name="Nnabue I."/>
            <person name="Nwadili C.O."/>
            <person name="Hribova E."/>
            <person name="Parker M."/>
            <person name="Nwogha J."/>
            <person name="Shu S."/>
            <person name="Carlson J."/>
            <person name="Kariba R."/>
            <person name="Muthemba S."/>
            <person name="Knop K."/>
            <person name="Barton G.J."/>
            <person name="Sherwood A.V."/>
            <person name="Lopez-Montes A."/>
            <person name="Asiedu R."/>
            <person name="Jamnadass R."/>
            <person name="Muchugi A."/>
            <person name="Goodstein D."/>
            <person name="Egesi C.N."/>
            <person name="Featherston J."/>
            <person name="Asfaw A."/>
            <person name="Simpson G.G."/>
            <person name="Dolezel J."/>
            <person name="Hendre P.S."/>
            <person name="Van Deynze A."/>
            <person name="Kumar P.L."/>
            <person name="Obidiegwu J.E."/>
            <person name="Bhattacharjee R."/>
            <person name="Rokhsar D.S."/>
        </authorList>
    </citation>
    <scope>NUCLEOTIDE SEQUENCE [LARGE SCALE GENOMIC DNA]</scope>
    <source>
        <strain evidence="2">cv. TDa95/00328</strain>
    </source>
</reference>
<sequence length="58" mass="7061">MLQLECSAQALPDSLQGHRYWSFLQQLPHFIGYAEDQHMYMKYTKEPYYYETNITDEH</sequence>
<protein>
    <submittedName>
        <fullName evidence="1">Uncharacterized protein</fullName>
    </submittedName>
</protein>
<dbReference type="EMBL" id="CM037026">
    <property type="protein sequence ID" value="KAH7660094.1"/>
    <property type="molecule type" value="Genomic_DNA"/>
</dbReference>
<name>A0ACB7UIH7_DIOAL</name>
<evidence type="ECO:0000313" key="2">
    <source>
        <dbReference type="Proteomes" id="UP000827976"/>
    </source>
</evidence>